<proteinExistence type="predicted"/>
<organism evidence="1 2">
    <name type="scientific">Rossellomorea vietnamensis</name>
    <dbReference type="NCBI Taxonomy" id="218284"/>
    <lineage>
        <taxon>Bacteria</taxon>
        <taxon>Bacillati</taxon>
        <taxon>Bacillota</taxon>
        <taxon>Bacilli</taxon>
        <taxon>Bacillales</taxon>
        <taxon>Bacillaceae</taxon>
        <taxon>Rossellomorea</taxon>
    </lineage>
</organism>
<evidence type="ECO:0000313" key="2">
    <source>
        <dbReference type="Proteomes" id="UP000325182"/>
    </source>
</evidence>
<evidence type="ECO:0000313" key="1">
    <source>
        <dbReference type="EMBL" id="TYS00229.1"/>
    </source>
</evidence>
<comment type="caution">
    <text evidence="1">The sequence shown here is derived from an EMBL/GenBank/DDBJ whole genome shotgun (WGS) entry which is preliminary data.</text>
</comment>
<protein>
    <submittedName>
        <fullName evidence="1">Uncharacterized protein</fullName>
    </submittedName>
</protein>
<reference evidence="1 2" key="1">
    <citation type="submission" date="2019-08" db="EMBL/GenBank/DDBJ databases">
        <title>Bacillus genomes from the desert of Cuatro Cienegas, Coahuila.</title>
        <authorList>
            <person name="Olmedo-Alvarez G."/>
        </authorList>
    </citation>
    <scope>NUCLEOTIDE SEQUENCE [LARGE SCALE GENOMIC DNA]</scope>
    <source>
        <strain evidence="1 2">CH128b_4D</strain>
    </source>
</reference>
<accession>A0A5D4MFK8</accession>
<dbReference type="EMBL" id="VTEG01000003">
    <property type="protein sequence ID" value="TYS00229.1"/>
    <property type="molecule type" value="Genomic_DNA"/>
</dbReference>
<sequence length="78" mass="9208">MREDVLKAVSWIHEVVEKAEEMYPKQPLGYMNSWLRRRRCIQASLLGTRTRGEGEEDVSKLASWVHEVVEKEEKMYPS</sequence>
<dbReference type="AlphaFoldDB" id="A0A5D4MFK8"/>
<dbReference type="Proteomes" id="UP000325182">
    <property type="component" value="Unassembled WGS sequence"/>
</dbReference>
<name>A0A5D4MFK8_9BACI</name>
<gene>
    <name evidence="1" type="ORF">FZC84_06695</name>
</gene>
<dbReference type="RefSeq" id="WP_148953347.1">
    <property type="nucleotide sequence ID" value="NZ_VTEG01000003.1"/>
</dbReference>